<reference evidence="2" key="1">
    <citation type="submission" date="2015-09" db="EMBL/GenBank/DDBJ databases">
        <authorList>
            <person name="Rodrigo-Torres Lidia"/>
            <person name="Arahal R.David."/>
        </authorList>
    </citation>
    <scope>NUCLEOTIDE SEQUENCE [LARGE SCALE GENOMIC DNA]</scope>
    <source>
        <strain evidence="2">CECT 5114</strain>
    </source>
</reference>
<dbReference type="SUPFAM" id="SSF53448">
    <property type="entry name" value="Nucleotide-diphospho-sugar transferases"/>
    <property type="match status" value="1"/>
</dbReference>
<dbReference type="OrthoDB" id="5354021at2"/>
<dbReference type="Gene3D" id="3.90.550.20">
    <property type="match status" value="1"/>
</dbReference>
<evidence type="ECO:0008006" key="3">
    <source>
        <dbReference type="Google" id="ProtNLM"/>
    </source>
</evidence>
<keyword evidence="2" id="KW-1185">Reference proteome</keyword>
<name>A0A0P1IVQ3_9RHOB</name>
<dbReference type="STRING" id="1715691.TA5113_02532"/>
<dbReference type="AlphaFoldDB" id="A0A0P1IVQ3"/>
<dbReference type="RefSeq" id="WP_058316742.1">
    <property type="nucleotide sequence ID" value="NZ_CYTO01000024.1"/>
</dbReference>
<gene>
    <name evidence="1" type="ORF">TA5114_03391</name>
</gene>
<dbReference type="Proteomes" id="UP000051184">
    <property type="component" value="Unassembled WGS sequence"/>
</dbReference>
<evidence type="ECO:0000313" key="2">
    <source>
        <dbReference type="Proteomes" id="UP000051184"/>
    </source>
</evidence>
<proteinExistence type="predicted"/>
<dbReference type="InterPro" id="IPR029044">
    <property type="entry name" value="Nucleotide-diphossugar_trans"/>
</dbReference>
<organism evidence="1 2">
    <name type="scientific">Cognatishimia activa</name>
    <dbReference type="NCBI Taxonomy" id="1715691"/>
    <lineage>
        <taxon>Bacteria</taxon>
        <taxon>Pseudomonadati</taxon>
        <taxon>Pseudomonadota</taxon>
        <taxon>Alphaproteobacteria</taxon>
        <taxon>Rhodobacterales</taxon>
        <taxon>Paracoccaceae</taxon>
        <taxon>Cognatishimia</taxon>
    </lineage>
</organism>
<accession>A0A0P1IVQ3</accession>
<protein>
    <recommendedName>
        <fullName evidence="3">Mannosyltransferase OCH1</fullName>
    </recommendedName>
</protein>
<evidence type="ECO:0000313" key="1">
    <source>
        <dbReference type="EMBL" id="CUK27563.1"/>
    </source>
</evidence>
<sequence length="277" mass="31861">MSTDMPLVTFADADTLSWVTRACLKSAVRCGHPVHLYSYKDVADVPRGVTVLPAEDVIPYSDFFTFDGIAQPEQFGSTAPFSDVFRYELLKQSRGIWIDWDVYCLNPLSCEEPMLLGWEGPRSWSNVLNPYRAMAGNAVMWLPAASPILRALSDLTTKPYKMPPWLSPILKRKINKKLDGRPFCPGAARYAEFGPIALNYFVRKLNMKRHVRHHRYYFPVGYREVDRFLMEDEAFLRSISPDTKTIHLWHSAFRYVARDGIPKDSFAERLREESLDA</sequence>
<dbReference type="EMBL" id="CYUE01000025">
    <property type="protein sequence ID" value="CUK27563.1"/>
    <property type="molecule type" value="Genomic_DNA"/>
</dbReference>